<evidence type="ECO:0000256" key="5">
    <source>
        <dbReference type="ARBA" id="ARBA00023134"/>
    </source>
</evidence>
<dbReference type="PANTHER" id="PTHR10229:SF0">
    <property type="entry name" value="GTP-BINDING PROTEIN 6-RELATED"/>
    <property type="match status" value="1"/>
</dbReference>
<sequence>MGSQIFGNTIGLKPSELKKLEKLYRRKVPPTSIITHELAKEISQISAEINRQVGILINRKGEIDYVIVGTFNRIEIPELKGYRDHIARLKGLRCIHTHLINSQNDKTKPSGLDQDDLIDLAFLRLDLIGALEVKPDGEPGKIYIAHILPDPEFFKGALLDQEEKFFYFLKPCYVWELKENFLELIKNLEDELDRIRPLKEIGENKDRAILIFIKEPKDIYLEEKMEELEELARTAGVSVVGKVVQKRVSPDPKYVIGKGKLVEVMILAMRNRANLLIFDRELTPSQVRALTEVTDLRVIDRTQLILDIFAQRASSREGKIQVEIAQLRYALPRLRAKDDAFSRLTGGIGGRGPGETKLEIDRRRIKDKIAKLERELSKISQERELRRKRRKKLNFKVVSLIGYTNAGKTTLLNTLAKTNYLAEDKLFATLDPVTKLIKTKNGKVFLLTDTVGFIRDLPEDLKKAFKATLEELYSADILLHIVDISHPDFENHIKAVEQILEEMDLLHIPKILVFNKIDLLENKENFSPLWLKNLVSKYNAIPISAKKGINLDLLIEAIENWLTILEKEKPENFPVFSEEENLPKVPREHRFF</sequence>
<dbReference type="PATRIC" id="fig|795359.3.peg.1398"/>
<evidence type="ECO:0000256" key="4">
    <source>
        <dbReference type="ARBA" id="ARBA00022842"/>
    </source>
</evidence>
<reference evidence="9 10" key="1">
    <citation type="journal article" date="2013" name="Genome Announc.">
        <title>Complete genome sequence of the hyperthermophilic sulfate-reducing bacterium Thermodesulfobacterium geofontis OPF15T.</title>
        <authorList>
            <person name="Elkins J.G."/>
            <person name="Hamilton-Brehm S.D."/>
            <person name="Lucas S."/>
            <person name="Han J."/>
            <person name="Lapidus A."/>
            <person name="Cheng J.F."/>
            <person name="Goodwin L.A."/>
            <person name="Pitluck S."/>
            <person name="Peters L."/>
            <person name="Mikhailova N."/>
            <person name="Davenport K.W."/>
            <person name="Detter J.C."/>
            <person name="Han C.S."/>
            <person name="Tapia R."/>
            <person name="Land M.L."/>
            <person name="Hauser L."/>
            <person name="Kyrpides N.C."/>
            <person name="Ivanova N.N."/>
            <person name="Pagani I."/>
            <person name="Bruce D."/>
            <person name="Woyke T."/>
            <person name="Cottingham R.W."/>
        </authorList>
    </citation>
    <scope>NUCLEOTIDE SEQUENCE [LARGE SCALE GENOMIC DNA]</scope>
    <source>
        <strain evidence="9 10">OPF15</strain>
    </source>
</reference>
<dbReference type="SUPFAM" id="SSF52540">
    <property type="entry name" value="P-loop containing nucleoside triphosphate hydrolases"/>
    <property type="match status" value="1"/>
</dbReference>
<keyword evidence="4" id="KW-0460">Magnesium</keyword>
<dbReference type="InterPro" id="IPR042108">
    <property type="entry name" value="GTPase_HflX_N_sf"/>
</dbReference>
<gene>
    <name evidence="6" type="primary">hflX</name>
    <name evidence="9" type="ordered locus">TOPB45_1377</name>
</gene>
<feature type="domain" description="Hflx-type G" evidence="8">
    <location>
        <begin position="396"/>
        <end position="566"/>
    </location>
</feature>
<evidence type="ECO:0000313" key="9">
    <source>
        <dbReference type="EMBL" id="AEH23458.1"/>
    </source>
</evidence>
<comment type="subcellular location">
    <subcellularLocation>
        <location evidence="6">Cytoplasm</location>
    </subcellularLocation>
    <text evidence="6">May associate with membranes.</text>
</comment>
<evidence type="ECO:0000256" key="7">
    <source>
        <dbReference type="SAM" id="Coils"/>
    </source>
</evidence>
<dbReference type="STRING" id="795359.TOPB45_1377"/>
<dbReference type="InterPro" id="IPR032305">
    <property type="entry name" value="GTP-bd_M"/>
</dbReference>
<keyword evidence="10" id="KW-1185">Reference proteome</keyword>
<evidence type="ECO:0000259" key="8">
    <source>
        <dbReference type="PROSITE" id="PS51705"/>
    </source>
</evidence>
<comment type="subunit">
    <text evidence="6">Monomer. Associates with the 50S ribosomal subunit.</text>
</comment>
<evidence type="ECO:0000256" key="2">
    <source>
        <dbReference type="ARBA" id="ARBA00022723"/>
    </source>
</evidence>
<dbReference type="AlphaFoldDB" id="F8C2Q5"/>
<dbReference type="InterPro" id="IPR025121">
    <property type="entry name" value="GTPase_HflX_N"/>
</dbReference>
<evidence type="ECO:0000256" key="1">
    <source>
        <dbReference type="ARBA" id="ARBA00022490"/>
    </source>
</evidence>
<name>F8C2Q5_THEGP</name>
<dbReference type="Pfam" id="PF16360">
    <property type="entry name" value="GTP-bdg_M"/>
    <property type="match status" value="1"/>
</dbReference>
<dbReference type="GO" id="GO:0005525">
    <property type="term" value="F:GTP binding"/>
    <property type="evidence" value="ECO:0007669"/>
    <property type="project" value="UniProtKB-UniRule"/>
</dbReference>
<dbReference type="eggNOG" id="COG2262">
    <property type="taxonomic scope" value="Bacteria"/>
</dbReference>
<evidence type="ECO:0000256" key="6">
    <source>
        <dbReference type="HAMAP-Rule" id="MF_00900"/>
    </source>
</evidence>
<dbReference type="Gene3D" id="3.40.50.300">
    <property type="entry name" value="P-loop containing nucleotide triphosphate hydrolases"/>
    <property type="match status" value="1"/>
</dbReference>
<dbReference type="InterPro" id="IPR006073">
    <property type="entry name" value="GTP-bd"/>
</dbReference>
<dbReference type="GO" id="GO:0043022">
    <property type="term" value="F:ribosome binding"/>
    <property type="evidence" value="ECO:0007669"/>
    <property type="project" value="TreeGrafter"/>
</dbReference>
<keyword evidence="2" id="KW-0479">Metal-binding</keyword>
<dbReference type="Gene3D" id="3.40.50.11060">
    <property type="entry name" value="GTPase HflX, N-terminal domain"/>
    <property type="match status" value="1"/>
</dbReference>
<dbReference type="GO" id="GO:0003924">
    <property type="term" value="F:GTPase activity"/>
    <property type="evidence" value="ECO:0007669"/>
    <property type="project" value="UniProtKB-UniRule"/>
</dbReference>
<dbReference type="Proteomes" id="UP000006583">
    <property type="component" value="Chromosome"/>
</dbReference>
<dbReference type="OrthoDB" id="9812272at2"/>
<dbReference type="KEGG" id="top:TOPB45_1377"/>
<dbReference type="PROSITE" id="PS51705">
    <property type="entry name" value="G_HFLX"/>
    <property type="match status" value="1"/>
</dbReference>
<dbReference type="InterPro" id="IPR005225">
    <property type="entry name" value="Small_GTP-bd"/>
</dbReference>
<organism evidence="9 10">
    <name type="scientific">Thermodesulfobacterium geofontis (strain OPF15)</name>
    <dbReference type="NCBI Taxonomy" id="795359"/>
    <lineage>
        <taxon>Bacteria</taxon>
        <taxon>Pseudomonadati</taxon>
        <taxon>Thermodesulfobacteriota</taxon>
        <taxon>Thermodesulfobacteria</taxon>
        <taxon>Thermodesulfobacteriales</taxon>
        <taxon>Thermodesulfobacteriaceae</taxon>
        <taxon>Thermodesulfobacterium</taxon>
    </lineage>
</organism>
<dbReference type="NCBIfam" id="TIGR00231">
    <property type="entry name" value="small_GTP"/>
    <property type="match status" value="1"/>
</dbReference>
<evidence type="ECO:0000313" key="10">
    <source>
        <dbReference type="Proteomes" id="UP000006583"/>
    </source>
</evidence>
<dbReference type="GO" id="GO:0005737">
    <property type="term" value="C:cytoplasm"/>
    <property type="evidence" value="ECO:0007669"/>
    <property type="project" value="UniProtKB-SubCell"/>
</dbReference>
<feature type="coiled-coil region" evidence="7">
    <location>
        <begin position="355"/>
        <end position="389"/>
    </location>
</feature>
<accession>F8C2Q5</accession>
<dbReference type="HAMAP" id="MF_00900">
    <property type="entry name" value="GTPase_HflX"/>
    <property type="match status" value="1"/>
</dbReference>
<dbReference type="NCBIfam" id="TIGR03156">
    <property type="entry name" value="GTP_HflX"/>
    <property type="match status" value="1"/>
</dbReference>
<dbReference type="InterPro" id="IPR016496">
    <property type="entry name" value="GTPase_HflX"/>
</dbReference>
<dbReference type="PANTHER" id="PTHR10229">
    <property type="entry name" value="GTP-BINDING PROTEIN HFLX"/>
    <property type="match status" value="1"/>
</dbReference>
<dbReference type="HOGENOM" id="CLU_019597_7_1_0"/>
<dbReference type="PRINTS" id="PR00326">
    <property type="entry name" value="GTP1OBG"/>
</dbReference>
<keyword evidence="7" id="KW-0175">Coiled coil</keyword>
<dbReference type="FunFam" id="3.40.50.11060:FF:000001">
    <property type="entry name" value="GTPase HflX"/>
    <property type="match status" value="1"/>
</dbReference>
<proteinExistence type="inferred from homology"/>
<dbReference type="RefSeq" id="WP_013910156.1">
    <property type="nucleotide sequence ID" value="NC_015682.1"/>
</dbReference>
<keyword evidence="1 6" id="KW-0963">Cytoplasm</keyword>
<protein>
    <recommendedName>
        <fullName evidence="6">GTPase HflX</fullName>
    </recommendedName>
    <alternativeName>
        <fullName evidence="6">GTP-binding protein HflX</fullName>
    </alternativeName>
</protein>
<dbReference type="CDD" id="cd01878">
    <property type="entry name" value="HflX"/>
    <property type="match status" value="1"/>
</dbReference>
<dbReference type="Pfam" id="PF13167">
    <property type="entry name" value="GTP-bdg_N"/>
    <property type="match status" value="1"/>
</dbReference>
<keyword evidence="5 6" id="KW-0342">GTP-binding</keyword>
<dbReference type="InterPro" id="IPR027417">
    <property type="entry name" value="P-loop_NTPase"/>
</dbReference>
<dbReference type="Pfam" id="PF01926">
    <property type="entry name" value="MMR_HSR1"/>
    <property type="match status" value="1"/>
</dbReference>
<dbReference type="InterPro" id="IPR030394">
    <property type="entry name" value="G_HFLX_dom"/>
</dbReference>
<evidence type="ECO:0000256" key="3">
    <source>
        <dbReference type="ARBA" id="ARBA00022741"/>
    </source>
</evidence>
<comment type="similarity">
    <text evidence="6">Belongs to the TRAFAC class OBG-HflX-like GTPase superfamily. HflX GTPase family.</text>
</comment>
<dbReference type="EMBL" id="CP002829">
    <property type="protein sequence ID" value="AEH23458.1"/>
    <property type="molecule type" value="Genomic_DNA"/>
</dbReference>
<keyword evidence="3 6" id="KW-0547">Nucleotide-binding</keyword>
<dbReference type="Gene3D" id="6.10.250.2860">
    <property type="match status" value="1"/>
</dbReference>
<dbReference type="GO" id="GO:0046872">
    <property type="term" value="F:metal ion binding"/>
    <property type="evidence" value="ECO:0007669"/>
    <property type="project" value="UniProtKB-KW"/>
</dbReference>
<comment type="function">
    <text evidence="6">GTPase that associates with the 50S ribosomal subunit and may have a role during protein synthesis or ribosome biogenesis.</text>
</comment>